<dbReference type="InterPro" id="IPR036388">
    <property type="entry name" value="WH-like_DNA-bd_sf"/>
</dbReference>
<evidence type="ECO:0000259" key="8">
    <source>
        <dbReference type="Pfam" id="PF21981"/>
    </source>
</evidence>
<feature type="region of interest" description="Disordered" evidence="6">
    <location>
        <begin position="78"/>
        <end position="110"/>
    </location>
</feature>
<organism evidence="9 10">
    <name type="scientific">Rahnella variigena</name>
    <dbReference type="NCBI Taxonomy" id="574964"/>
    <lineage>
        <taxon>Bacteria</taxon>
        <taxon>Pseudomonadati</taxon>
        <taxon>Pseudomonadota</taxon>
        <taxon>Gammaproteobacteria</taxon>
        <taxon>Enterobacterales</taxon>
        <taxon>Yersiniaceae</taxon>
        <taxon>Rahnella</taxon>
    </lineage>
</organism>
<evidence type="ECO:0000256" key="4">
    <source>
        <dbReference type="ARBA" id="ARBA00022490"/>
    </source>
</evidence>
<dbReference type="HAMAP" id="MF_01114">
    <property type="entry name" value="RecX"/>
    <property type="match status" value="1"/>
</dbReference>
<dbReference type="EMBL" id="NSDJ01000001">
    <property type="protein sequence ID" value="RKF71072.1"/>
    <property type="molecule type" value="Genomic_DNA"/>
</dbReference>
<dbReference type="Proteomes" id="UP000284853">
    <property type="component" value="Unassembled WGS sequence"/>
</dbReference>
<keyword evidence="4 5" id="KW-0963">Cytoplasm</keyword>
<evidence type="ECO:0000256" key="2">
    <source>
        <dbReference type="ARBA" id="ARBA00009695"/>
    </source>
</evidence>
<evidence type="ECO:0000256" key="5">
    <source>
        <dbReference type="HAMAP-Rule" id="MF_01114"/>
    </source>
</evidence>
<evidence type="ECO:0000259" key="7">
    <source>
        <dbReference type="Pfam" id="PF02631"/>
    </source>
</evidence>
<comment type="similarity">
    <text evidence="2 5">Belongs to the RecX family.</text>
</comment>
<dbReference type="InterPro" id="IPR053925">
    <property type="entry name" value="RecX_HTH_3rd"/>
</dbReference>
<name>A0ABX9Q2J3_9GAMM</name>
<reference evidence="9 10" key="1">
    <citation type="submission" date="2017-08" db="EMBL/GenBank/DDBJ databases">
        <title>Comparative genomics of bacteria isolated from necrotic lesions of AOD affected trees.</title>
        <authorList>
            <person name="Doonan J."/>
            <person name="Denman S."/>
            <person name="Mcdonald J.E."/>
        </authorList>
    </citation>
    <scope>NUCLEOTIDE SEQUENCE [LARGE SCALE GENOMIC DNA]</scope>
    <source>
        <strain evidence="9 10">CIP 105588</strain>
    </source>
</reference>
<comment type="caution">
    <text evidence="9">The sequence shown here is derived from an EMBL/GenBank/DDBJ whole genome shotgun (WGS) entry which is preliminary data.</text>
</comment>
<keyword evidence="10" id="KW-1185">Reference proteome</keyword>
<dbReference type="PANTHER" id="PTHR33602">
    <property type="entry name" value="REGULATORY PROTEIN RECX FAMILY PROTEIN"/>
    <property type="match status" value="1"/>
</dbReference>
<dbReference type="InterPro" id="IPR053924">
    <property type="entry name" value="RecX_HTH_2nd"/>
</dbReference>
<evidence type="ECO:0000256" key="6">
    <source>
        <dbReference type="SAM" id="MobiDB-lite"/>
    </source>
</evidence>
<comment type="function">
    <text evidence="5">Modulates RecA activity.</text>
</comment>
<proteinExistence type="inferred from homology"/>
<dbReference type="PANTHER" id="PTHR33602:SF1">
    <property type="entry name" value="REGULATORY PROTEIN RECX FAMILY PROTEIN"/>
    <property type="match status" value="1"/>
</dbReference>
<evidence type="ECO:0000256" key="1">
    <source>
        <dbReference type="ARBA" id="ARBA00004496"/>
    </source>
</evidence>
<dbReference type="Pfam" id="PF21981">
    <property type="entry name" value="RecX_HTH3"/>
    <property type="match status" value="1"/>
</dbReference>
<feature type="compositionally biased region" description="Basic and acidic residues" evidence="6">
    <location>
        <begin position="99"/>
        <end position="110"/>
    </location>
</feature>
<feature type="domain" description="RecX second three-helical" evidence="7">
    <location>
        <begin position="133"/>
        <end position="173"/>
    </location>
</feature>
<feature type="domain" description="RecX third three-helical" evidence="8">
    <location>
        <begin position="179"/>
        <end position="222"/>
    </location>
</feature>
<dbReference type="NCBIfam" id="NF001053">
    <property type="entry name" value="PRK00117.1-3"/>
    <property type="match status" value="1"/>
</dbReference>
<dbReference type="Gene3D" id="1.10.10.10">
    <property type="entry name" value="Winged helix-like DNA-binding domain superfamily/Winged helix DNA-binding domain"/>
    <property type="match status" value="3"/>
</dbReference>
<dbReference type="InterPro" id="IPR003783">
    <property type="entry name" value="Regulatory_RecX"/>
</dbReference>
<accession>A0ABX9Q2J3</accession>
<gene>
    <name evidence="5" type="primary">recX</name>
    <name evidence="9" type="ORF">CKQ54_21420</name>
</gene>
<sequence length="229" mass="26636">MPDKKIVNENVIDLKKLLEEVAQNSESTLFEPPKKDGDAAKINTLINRAMRLLAQRDHGETELRRKLLIPPMPFVKPQNKKSSWASRKKPAQNEFAEEEAVRAKPEPRPVPEEIPEEHVQAVIDYCYQHQWLDDAKFASRYISGRSHKGYGAQRIRSELLQKGVDKEIITVALENTDVDWCALARDLAVRKFGENLPTDWKEKSKVLRYLLYRGFFQEEIQSIYRDFDD</sequence>
<dbReference type="Pfam" id="PF02631">
    <property type="entry name" value="RecX_HTH2"/>
    <property type="match status" value="1"/>
</dbReference>
<evidence type="ECO:0000313" key="10">
    <source>
        <dbReference type="Proteomes" id="UP000284853"/>
    </source>
</evidence>
<evidence type="ECO:0000313" key="9">
    <source>
        <dbReference type="EMBL" id="RKF71072.1"/>
    </source>
</evidence>
<comment type="subcellular location">
    <subcellularLocation>
        <location evidence="1 5">Cytoplasm</location>
    </subcellularLocation>
</comment>
<evidence type="ECO:0000256" key="3">
    <source>
        <dbReference type="ARBA" id="ARBA00018111"/>
    </source>
</evidence>
<protein>
    <recommendedName>
        <fullName evidence="3 5">Regulatory protein RecX</fullName>
    </recommendedName>
</protein>